<dbReference type="GeneTree" id="ENSGT00940000157803"/>
<dbReference type="InterPro" id="IPR033112">
    <property type="entry name" value="PLA2_Asp_AS"/>
</dbReference>
<dbReference type="GO" id="GO:1900016">
    <property type="term" value="P:negative regulation of cytokine production involved in inflammatory response"/>
    <property type="evidence" value="ECO:0007669"/>
    <property type="project" value="Ensembl"/>
</dbReference>
<dbReference type="Proteomes" id="UP000694385">
    <property type="component" value="Unassembled WGS sequence"/>
</dbReference>
<dbReference type="GO" id="GO:0062234">
    <property type="term" value="P:platelet activating factor catabolic process"/>
    <property type="evidence" value="ECO:0007669"/>
    <property type="project" value="Ensembl"/>
</dbReference>
<comment type="catalytic activity">
    <reaction evidence="6">
        <text>1-hexadecanoyl-2-(9Z-octadecenoyl)-sn-glycero-3-phosphocholine + H2O = 1-hexadecanoyl-sn-glycero-3-phosphocholine + (9Z)-octadecenoate + H(+)</text>
        <dbReference type="Rhea" id="RHEA:38779"/>
        <dbReference type="ChEBI" id="CHEBI:15377"/>
        <dbReference type="ChEBI" id="CHEBI:15378"/>
        <dbReference type="ChEBI" id="CHEBI:30823"/>
        <dbReference type="ChEBI" id="CHEBI:72998"/>
        <dbReference type="ChEBI" id="CHEBI:73001"/>
    </reaction>
    <physiologicalReaction direction="left-to-right" evidence="6">
        <dbReference type="Rhea" id="RHEA:38780"/>
    </physiologicalReaction>
</comment>
<evidence type="ECO:0000313" key="15">
    <source>
        <dbReference type="Proteomes" id="UP000694385"/>
    </source>
</evidence>
<dbReference type="PANTHER" id="PTHR11716">
    <property type="entry name" value="PHOSPHOLIPASE A2 FAMILY MEMBER"/>
    <property type="match status" value="1"/>
</dbReference>
<dbReference type="GO" id="GO:2000344">
    <property type="term" value="P:positive regulation of acrosome reaction"/>
    <property type="evidence" value="ECO:0007669"/>
    <property type="project" value="Ensembl"/>
</dbReference>
<evidence type="ECO:0000256" key="10">
    <source>
        <dbReference type="PIRSR" id="PIRSR601211-3"/>
    </source>
</evidence>
<keyword evidence="12" id="KW-0378">Hydrolase</keyword>
<dbReference type="GO" id="GO:0006658">
    <property type="term" value="P:phosphatidylserine metabolic process"/>
    <property type="evidence" value="ECO:0007669"/>
    <property type="project" value="Ensembl"/>
</dbReference>
<dbReference type="GO" id="GO:0050728">
    <property type="term" value="P:negative regulation of inflammatory response"/>
    <property type="evidence" value="ECO:0007669"/>
    <property type="project" value="Ensembl"/>
</dbReference>
<dbReference type="Pfam" id="PF00068">
    <property type="entry name" value="Phospholip_A2_1"/>
    <property type="match status" value="1"/>
</dbReference>
<evidence type="ECO:0000259" key="13">
    <source>
        <dbReference type="SMART" id="SM00085"/>
    </source>
</evidence>
<keyword evidence="4 9" id="KW-0106">Calcium</keyword>
<dbReference type="FunFam" id="1.20.90.10:FF:000001">
    <property type="entry name" value="Basic phospholipase A2 homolog"/>
    <property type="match status" value="1"/>
</dbReference>
<feature type="disulfide bond" evidence="10">
    <location>
        <begin position="89"/>
        <end position="114"/>
    </location>
</feature>
<dbReference type="GO" id="GO:0031069">
    <property type="term" value="P:hair follicle morphogenesis"/>
    <property type="evidence" value="ECO:0007669"/>
    <property type="project" value="Ensembl"/>
</dbReference>
<dbReference type="GO" id="GO:0000122">
    <property type="term" value="P:negative regulation of transcription by RNA polymerase II"/>
    <property type="evidence" value="ECO:0007669"/>
    <property type="project" value="Ensembl"/>
</dbReference>
<evidence type="ECO:0000256" key="5">
    <source>
        <dbReference type="ARBA" id="ARBA00023157"/>
    </source>
</evidence>
<protein>
    <recommendedName>
        <fullName evidence="12">Phospholipase A2</fullName>
        <ecNumber evidence="12">3.1.1.4</ecNumber>
    </recommendedName>
</protein>
<dbReference type="InterPro" id="IPR001211">
    <property type="entry name" value="PLA2"/>
</dbReference>
<dbReference type="GO" id="GO:0051607">
    <property type="term" value="P:defense response to virus"/>
    <property type="evidence" value="ECO:0007669"/>
    <property type="project" value="Ensembl"/>
</dbReference>
<dbReference type="GO" id="GO:0051247">
    <property type="term" value="P:positive regulation of protein metabolic process"/>
    <property type="evidence" value="ECO:0007669"/>
    <property type="project" value="Ensembl"/>
</dbReference>
<dbReference type="GO" id="GO:0005543">
    <property type="term" value="F:phospholipid binding"/>
    <property type="evidence" value="ECO:0007669"/>
    <property type="project" value="TreeGrafter"/>
</dbReference>
<dbReference type="PROSITE" id="PS00119">
    <property type="entry name" value="PA2_ASP"/>
    <property type="match status" value="1"/>
</dbReference>
<dbReference type="GO" id="GO:0043249">
    <property type="term" value="P:erythrocyte maturation"/>
    <property type="evidence" value="ECO:0007669"/>
    <property type="project" value="Ensembl"/>
</dbReference>
<dbReference type="PRINTS" id="PR00389">
    <property type="entry name" value="PHPHLIPASEA2"/>
</dbReference>
<keyword evidence="12" id="KW-0732">Signal</keyword>
<evidence type="ECO:0000256" key="4">
    <source>
        <dbReference type="ARBA" id="ARBA00022837"/>
    </source>
</evidence>
<organism evidence="14 15">
    <name type="scientific">Jaculus jaculus</name>
    <name type="common">Lesser Egyptian jerboa</name>
    <dbReference type="NCBI Taxonomy" id="51337"/>
    <lineage>
        <taxon>Eukaryota</taxon>
        <taxon>Metazoa</taxon>
        <taxon>Chordata</taxon>
        <taxon>Craniata</taxon>
        <taxon>Vertebrata</taxon>
        <taxon>Euteleostomi</taxon>
        <taxon>Mammalia</taxon>
        <taxon>Eutheria</taxon>
        <taxon>Euarchontoglires</taxon>
        <taxon>Glires</taxon>
        <taxon>Rodentia</taxon>
        <taxon>Myomorpha</taxon>
        <taxon>Dipodoidea</taxon>
        <taxon>Dipodidae</taxon>
        <taxon>Dipodinae</taxon>
        <taxon>Jaculus</taxon>
    </lineage>
</organism>
<dbReference type="GO" id="GO:0001669">
    <property type="term" value="C:acrosomal vesicle"/>
    <property type="evidence" value="ECO:0007669"/>
    <property type="project" value="Ensembl"/>
</dbReference>
<dbReference type="GO" id="GO:0047498">
    <property type="term" value="F:calcium-dependent phospholipase A2 activity"/>
    <property type="evidence" value="ECO:0007669"/>
    <property type="project" value="Ensembl"/>
</dbReference>
<comment type="similarity">
    <text evidence="2 11">Belongs to the phospholipase A2 family.</text>
</comment>
<keyword evidence="3 12" id="KW-0964">Secreted</keyword>
<dbReference type="GO" id="GO:0090370">
    <property type="term" value="P:negative regulation of cholesterol efflux"/>
    <property type="evidence" value="ECO:0007669"/>
    <property type="project" value="Ensembl"/>
</dbReference>
<feature type="disulfide bond" evidence="10">
    <location>
        <begin position="107"/>
        <end position="119"/>
    </location>
</feature>
<evidence type="ECO:0000256" key="6">
    <source>
        <dbReference type="ARBA" id="ARBA00048699"/>
    </source>
</evidence>
<feature type="signal peptide" evidence="12">
    <location>
        <begin position="1"/>
        <end position="22"/>
    </location>
</feature>
<dbReference type="GO" id="GO:0042116">
    <property type="term" value="P:macrophage activation"/>
    <property type="evidence" value="ECO:0007669"/>
    <property type="project" value="Ensembl"/>
</dbReference>
<comment type="catalytic activity">
    <reaction evidence="12">
        <text>a 1,2-diacyl-sn-glycero-3-phosphocholine + H2O = a 1-acyl-sn-glycero-3-phosphocholine + a fatty acid + H(+)</text>
        <dbReference type="Rhea" id="RHEA:15801"/>
        <dbReference type="ChEBI" id="CHEBI:15377"/>
        <dbReference type="ChEBI" id="CHEBI:15378"/>
        <dbReference type="ChEBI" id="CHEBI:28868"/>
        <dbReference type="ChEBI" id="CHEBI:57643"/>
        <dbReference type="ChEBI" id="CHEBI:58168"/>
        <dbReference type="EC" id="3.1.1.4"/>
    </reaction>
</comment>
<feature type="binding site" evidence="9">
    <location>
        <position position="57"/>
    </location>
    <ligand>
        <name>Ca(2+)</name>
        <dbReference type="ChEBI" id="CHEBI:29108"/>
    </ligand>
</feature>
<evidence type="ECO:0000256" key="2">
    <source>
        <dbReference type="ARBA" id="ARBA00007056"/>
    </source>
</evidence>
<evidence type="ECO:0000256" key="11">
    <source>
        <dbReference type="RuleBase" id="RU003654"/>
    </source>
</evidence>
<dbReference type="PROSITE" id="PS00118">
    <property type="entry name" value="PA2_HIS"/>
    <property type="match status" value="1"/>
</dbReference>
<feature type="binding site" evidence="9">
    <location>
        <position position="61"/>
    </location>
    <ligand>
        <name>Ca(2+)</name>
        <dbReference type="ChEBI" id="CHEBI:29108"/>
    </ligand>
</feature>
<feature type="active site" evidence="8">
    <location>
        <position position="77"/>
    </location>
</feature>
<comment type="catalytic activity">
    <reaction evidence="7">
        <text>1-hexadecanoyl-2-(9Z,12Z-octadecadienoyl)-sn-glycero-3-phosphoethanolamine + H2O = 1-hexadecanoyl-sn-glycero-3-phosphoethanolamine + (9Z,12Z)-octadecadienoate + H(+)</text>
        <dbReference type="Rhea" id="RHEA:40815"/>
        <dbReference type="ChEBI" id="CHEBI:15377"/>
        <dbReference type="ChEBI" id="CHEBI:15378"/>
        <dbReference type="ChEBI" id="CHEBI:30245"/>
        <dbReference type="ChEBI" id="CHEBI:73004"/>
        <dbReference type="ChEBI" id="CHEBI:73008"/>
    </reaction>
    <physiologicalReaction direction="left-to-right" evidence="7">
        <dbReference type="Rhea" id="RHEA:40816"/>
    </physiologicalReaction>
</comment>
<dbReference type="EC" id="3.1.1.4" evidence="12"/>
<dbReference type="Gene3D" id="1.20.90.10">
    <property type="entry name" value="Phospholipase A2 domain"/>
    <property type="match status" value="1"/>
</dbReference>
<reference evidence="14" key="1">
    <citation type="submission" date="2025-08" db="UniProtKB">
        <authorList>
            <consortium name="Ensembl"/>
        </authorList>
    </citation>
    <scope>IDENTIFICATION</scope>
</reference>
<dbReference type="GO" id="GO:0005509">
    <property type="term" value="F:calcium ion binding"/>
    <property type="evidence" value="ECO:0007669"/>
    <property type="project" value="InterPro"/>
</dbReference>
<dbReference type="GO" id="GO:0009566">
    <property type="term" value="P:fertilization"/>
    <property type="evidence" value="ECO:0007669"/>
    <property type="project" value="Ensembl"/>
</dbReference>
<proteinExistence type="inferred from homology"/>
<dbReference type="GO" id="GO:0034638">
    <property type="term" value="P:phosphatidylcholine catabolic process"/>
    <property type="evidence" value="ECO:0007669"/>
    <property type="project" value="Ensembl"/>
</dbReference>
<dbReference type="GO" id="GO:0007411">
    <property type="term" value="P:axon guidance"/>
    <property type="evidence" value="ECO:0007669"/>
    <property type="project" value="Ensembl"/>
</dbReference>
<keyword evidence="5 10" id="KW-1015">Disulfide bond</keyword>
<dbReference type="GO" id="GO:1990830">
    <property type="term" value="P:cellular response to leukemia inhibitory factor"/>
    <property type="evidence" value="ECO:0007669"/>
    <property type="project" value="Ensembl"/>
</dbReference>
<dbReference type="SUPFAM" id="SSF48619">
    <property type="entry name" value="Phospholipase A2, PLA2"/>
    <property type="match status" value="1"/>
</dbReference>
<name>A0A8C5L4Z1_JACJA</name>
<evidence type="ECO:0000256" key="9">
    <source>
        <dbReference type="PIRSR" id="PIRSR601211-2"/>
    </source>
</evidence>
<feature type="disulfide bond" evidence="10">
    <location>
        <begin position="80"/>
        <end position="121"/>
    </location>
</feature>
<dbReference type="InterPro" id="IPR016090">
    <property type="entry name" value="PLA2-like_dom"/>
</dbReference>
<dbReference type="GO" id="GO:0090238">
    <property type="term" value="P:positive regulation of arachidonate secretion"/>
    <property type="evidence" value="ECO:0007669"/>
    <property type="project" value="Ensembl"/>
</dbReference>
<feature type="chain" id="PRO_5034941440" description="Phospholipase A2" evidence="12">
    <location>
        <begin position="23"/>
        <end position="154"/>
    </location>
</feature>
<dbReference type="GO" id="GO:0050482">
    <property type="term" value="P:arachidonate secretion"/>
    <property type="evidence" value="ECO:0007669"/>
    <property type="project" value="InterPro"/>
</dbReference>
<feature type="disulfide bond" evidence="10">
    <location>
        <begin position="58"/>
        <end position="74"/>
    </location>
</feature>
<comment type="cofactor">
    <cofactor evidence="9">
        <name>Ca(2+)</name>
        <dbReference type="ChEBI" id="CHEBI:29108"/>
    </cofactor>
    <text evidence="9">Binds 1 Ca(2+) ion per subunit.</text>
</comment>
<dbReference type="GO" id="GO:0046471">
    <property type="term" value="P:phosphatidylglycerol metabolic process"/>
    <property type="evidence" value="ECO:0007669"/>
    <property type="project" value="Ensembl"/>
</dbReference>
<dbReference type="GO" id="GO:0051977">
    <property type="term" value="P:lysophospholipid transport"/>
    <property type="evidence" value="ECO:0007669"/>
    <property type="project" value="Ensembl"/>
</dbReference>
<evidence type="ECO:0000256" key="3">
    <source>
        <dbReference type="ARBA" id="ARBA00022525"/>
    </source>
</evidence>
<dbReference type="GO" id="GO:0023019">
    <property type="term" value="P:signal transduction involved in regulation of gene expression"/>
    <property type="evidence" value="ECO:0007669"/>
    <property type="project" value="Ensembl"/>
</dbReference>
<feature type="disulfide bond" evidence="10">
    <location>
        <begin position="56"/>
        <end position="146"/>
    </location>
</feature>
<evidence type="ECO:0000256" key="8">
    <source>
        <dbReference type="PIRSR" id="PIRSR601211-1"/>
    </source>
</evidence>
<dbReference type="GO" id="GO:0001516">
    <property type="term" value="P:prostaglandin biosynthetic process"/>
    <property type="evidence" value="ECO:0007669"/>
    <property type="project" value="Ensembl"/>
</dbReference>
<dbReference type="GO" id="GO:0141193">
    <property type="term" value="P:nuclear receptor-mediated signaling pathway"/>
    <property type="evidence" value="ECO:0007669"/>
    <property type="project" value="Ensembl"/>
</dbReference>
<feature type="binding site" evidence="9">
    <location>
        <position position="78"/>
    </location>
    <ligand>
        <name>Ca(2+)</name>
        <dbReference type="ChEBI" id="CHEBI:29108"/>
    </ligand>
</feature>
<reference evidence="14" key="2">
    <citation type="submission" date="2025-09" db="UniProtKB">
        <authorList>
            <consortium name="Ensembl"/>
        </authorList>
    </citation>
    <scope>IDENTIFICATION</scope>
</reference>
<dbReference type="GO" id="GO:0042632">
    <property type="term" value="P:cholesterol homeostasis"/>
    <property type="evidence" value="ECO:0007669"/>
    <property type="project" value="Ensembl"/>
</dbReference>
<dbReference type="OMA" id="YPRFLCE"/>
<dbReference type="PANTHER" id="PTHR11716:SF4">
    <property type="entry name" value="GROUP 10 SECRETORY PHOSPHOLIPASE A2"/>
    <property type="match status" value="1"/>
</dbReference>
<evidence type="ECO:0000256" key="7">
    <source>
        <dbReference type="ARBA" id="ARBA00049039"/>
    </source>
</evidence>
<dbReference type="GO" id="GO:0043030">
    <property type="term" value="P:regulation of macrophage activation"/>
    <property type="evidence" value="ECO:0007669"/>
    <property type="project" value="Ensembl"/>
</dbReference>
<dbReference type="SMART" id="SM00085">
    <property type="entry name" value="PA2c"/>
    <property type="match status" value="1"/>
</dbReference>
<comment type="subcellular location">
    <subcellularLocation>
        <location evidence="1 12">Secreted</location>
    </subcellularLocation>
</comment>
<keyword evidence="15" id="KW-1185">Reference proteome</keyword>
<feature type="disulfide bond" evidence="10">
    <location>
        <begin position="73"/>
        <end position="128"/>
    </location>
</feature>
<sequence length="154" mass="17276">MLLLLVPLLLLWLGPGPQPSVASRRSHVYRRGILELAGTLSCVGPRSPMAYVNYGCYCGLGGHGQPRDAVDWCCHRHDCCYSQAEKAGCSPKIQRYPWQCIDRQVQCGPAENPCQELLCKCDKEIAHCLAETEYHLRYLLYPAFLCEKDSPSCD</sequence>
<dbReference type="GO" id="GO:0034374">
    <property type="term" value="P:low-density lipoprotein particle remodeling"/>
    <property type="evidence" value="ECO:0007669"/>
    <property type="project" value="Ensembl"/>
</dbReference>
<accession>A0A8C5L4Z1</accession>
<dbReference type="GO" id="GO:0005615">
    <property type="term" value="C:extracellular space"/>
    <property type="evidence" value="ECO:0007669"/>
    <property type="project" value="Ensembl"/>
</dbReference>
<dbReference type="AlphaFoldDB" id="A0A8C5L4Z1"/>
<dbReference type="CDD" id="cd00125">
    <property type="entry name" value="PLA2c"/>
    <property type="match status" value="1"/>
</dbReference>
<dbReference type="InterPro" id="IPR036444">
    <property type="entry name" value="PLipase_A2_dom_sf"/>
</dbReference>
<dbReference type="GO" id="GO:0010884">
    <property type="term" value="P:positive regulation of lipid storage"/>
    <property type="evidence" value="ECO:0007669"/>
    <property type="project" value="Ensembl"/>
</dbReference>
<dbReference type="GO" id="GO:0032308">
    <property type="term" value="P:positive regulation of prostaglandin secretion"/>
    <property type="evidence" value="ECO:0007669"/>
    <property type="project" value="Ensembl"/>
</dbReference>
<evidence type="ECO:0000313" key="14">
    <source>
        <dbReference type="Ensembl" id="ENSJJAP00000019728.1"/>
    </source>
</evidence>
<evidence type="ECO:0000256" key="1">
    <source>
        <dbReference type="ARBA" id="ARBA00004613"/>
    </source>
</evidence>
<feature type="active site" evidence="8">
    <location>
        <position position="122"/>
    </location>
</feature>
<evidence type="ECO:0000256" key="12">
    <source>
        <dbReference type="RuleBase" id="RU361236"/>
    </source>
</evidence>
<feature type="domain" description="Phospholipase A2-like central" evidence="13">
    <location>
        <begin position="32"/>
        <end position="147"/>
    </location>
</feature>
<dbReference type="GO" id="GO:0002532">
    <property type="term" value="P:production of molecular mediator involved in inflammatory response"/>
    <property type="evidence" value="ECO:0007669"/>
    <property type="project" value="Ensembl"/>
</dbReference>
<dbReference type="Ensembl" id="ENSJJAT00000026265.1">
    <property type="protein sequence ID" value="ENSJJAP00000019728.1"/>
    <property type="gene ID" value="ENSJJAG00000020614.1"/>
</dbReference>
<keyword evidence="12" id="KW-0443">Lipid metabolism</keyword>
<feature type="disulfide bond" evidence="10">
    <location>
        <begin position="79"/>
        <end position="153"/>
    </location>
</feature>
<dbReference type="GO" id="GO:0046337">
    <property type="term" value="P:phosphatidylethanolamine metabolic process"/>
    <property type="evidence" value="ECO:0007669"/>
    <property type="project" value="Ensembl"/>
</dbReference>
<dbReference type="GO" id="GO:0046473">
    <property type="term" value="P:phosphatidic acid metabolic process"/>
    <property type="evidence" value="ECO:0007669"/>
    <property type="project" value="Ensembl"/>
</dbReference>
<dbReference type="InterPro" id="IPR033113">
    <property type="entry name" value="PLA2_histidine"/>
</dbReference>
<dbReference type="GO" id="GO:0003847">
    <property type="term" value="F:1-alkyl-2-acetylglycerophosphocholine esterase activity"/>
    <property type="evidence" value="ECO:0007669"/>
    <property type="project" value="Ensembl"/>
</dbReference>
<keyword evidence="9" id="KW-0479">Metal-binding</keyword>
<dbReference type="GO" id="GO:0036335">
    <property type="term" value="P:intestinal stem cell homeostasis"/>
    <property type="evidence" value="ECO:0007669"/>
    <property type="project" value="Ensembl"/>
</dbReference>
<feature type="binding site" evidence="9">
    <location>
        <position position="59"/>
    </location>
    <ligand>
        <name>Ca(2+)</name>
        <dbReference type="ChEBI" id="CHEBI:29108"/>
    </ligand>
</feature>